<feature type="transmembrane region" description="Helical" evidence="6">
    <location>
        <begin position="83"/>
        <end position="102"/>
    </location>
</feature>
<evidence type="ECO:0000256" key="5">
    <source>
        <dbReference type="ARBA" id="ARBA00023136"/>
    </source>
</evidence>
<feature type="transmembrane region" description="Helical" evidence="6">
    <location>
        <begin position="369"/>
        <end position="387"/>
    </location>
</feature>
<feature type="transmembrane region" description="Helical" evidence="6">
    <location>
        <begin position="169"/>
        <end position="191"/>
    </location>
</feature>
<evidence type="ECO:0000259" key="7">
    <source>
        <dbReference type="PROSITE" id="PS50850"/>
    </source>
</evidence>
<proteinExistence type="predicted"/>
<feature type="transmembrane region" description="Helical" evidence="6">
    <location>
        <begin position="303"/>
        <end position="324"/>
    </location>
</feature>
<feature type="transmembrane region" description="Helical" evidence="6">
    <location>
        <begin position="108"/>
        <end position="130"/>
    </location>
</feature>
<feature type="transmembrane region" description="Helical" evidence="6">
    <location>
        <begin position="278"/>
        <end position="297"/>
    </location>
</feature>
<dbReference type="AlphaFoldDB" id="A0A6H0SHS0"/>
<feature type="domain" description="Major facilitator superfamily (MFS) profile" evidence="7">
    <location>
        <begin position="17"/>
        <end position="392"/>
    </location>
</feature>
<dbReference type="Proteomes" id="UP000502331">
    <property type="component" value="Chromosome"/>
</dbReference>
<dbReference type="PROSITE" id="PS50850">
    <property type="entry name" value="MFS"/>
    <property type="match status" value="1"/>
</dbReference>
<keyword evidence="3 6" id="KW-0812">Transmembrane</keyword>
<feature type="transmembrane region" description="Helical" evidence="6">
    <location>
        <begin position="336"/>
        <end position="363"/>
    </location>
</feature>
<dbReference type="RefSeq" id="WP_172511219.1">
    <property type="nucleotide sequence ID" value="NZ_CP032549.1"/>
</dbReference>
<dbReference type="CDD" id="cd17324">
    <property type="entry name" value="MFS_NepI_like"/>
    <property type="match status" value="1"/>
</dbReference>
<comment type="subcellular location">
    <subcellularLocation>
        <location evidence="1">Cell membrane</location>
        <topology evidence="1">Multi-pass membrane protein</topology>
    </subcellularLocation>
</comment>
<keyword evidence="2" id="KW-1003">Cell membrane</keyword>
<keyword evidence="5 6" id="KW-0472">Membrane</keyword>
<dbReference type="GO" id="GO:0005886">
    <property type="term" value="C:plasma membrane"/>
    <property type="evidence" value="ECO:0007669"/>
    <property type="project" value="UniProtKB-SubCell"/>
</dbReference>
<protein>
    <submittedName>
        <fullName evidence="8">MFS transporter</fullName>
    </submittedName>
</protein>
<evidence type="ECO:0000256" key="4">
    <source>
        <dbReference type="ARBA" id="ARBA00022989"/>
    </source>
</evidence>
<dbReference type="PANTHER" id="PTHR43124">
    <property type="entry name" value="PURINE EFFLUX PUMP PBUE"/>
    <property type="match status" value="1"/>
</dbReference>
<accession>A0A6H0SHS0</accession>
<evidence type="ECO:0000256" key="6">
    <source>
        <dbReference type="SAM" id="Phobius"/>
    </source>
</evidence>
<dbReference type="PANTHER" id="PTHR43124:SF3">
    <property type="entry name" value="CHLORAMPHENICOL EFFLUX PUMP RV0191"/>
    <property type="match status" value="1"/>
</dbReference>
<evidence type="ECO:0000256" key="3">
    <source>
        <dbReference type="ARBA" id="ARBA00022692"/>
    </source>
</evidence>
<dbReference type="InterPro" id="IPR011701">
    <property type="entry name" value="MFS"/>
</dbReference>
<evidence type="ECO:0000313" key="9">
    <source>
        <dbReference type="Proteomes" id="UP000502331"/>
    </source>
</evidence>
<feature type="transmembrane region" description="Helical" evidence="6">
    <location>
        <begin position="50"/>
        <end position="76"/>
    </location>
</feature>
<keyword evidence="9" id="KW-1185">Reference proteome</keyword>
<evidence type="ECO:0000256" key="1">
    <source>
        <dbReference type="ARBA" id="ARBA00004651"/>
    </source>
</evidence>
<dbReference type="InterPro" id="IPR050189">
    <property type="entry name" value="MFS_Efflux_Transporters"/>
</dbReference>
<dbReference type="InterPro" id="IPR020846">
    <property type="entry name" value="MFS_dom"/>
</dbReference>
<dbReference type="SUPFAM" id="SSF103473">
    <property type="entry name" value="MFS general substrate transporter"/>
    <property type="match status" value="1"/>
</dbReference>
<name>A0A6H0SHS0_9MICC</name>
<dbReference type="GO" id="GO:0022857">
    <property type="term" value="F:transmembrane transporter activity"/>
    <property type="evidence" value="ECO:0007669"/>
    <property type="project" value="InterPro"/>
</dbReference>
<dbReference type="EMBL" id="CP032549">
    <property type="protein sequence ID" value="QIV86091.1"/>
    <property type="molecule type" value="Genomic_DNA"/>
</dbReference>
<dbReference type="InterPro" id="IPR036259">
    <property type="entry name" value="MFS_trans_sf"/>
</dbReference>
<sequence length="410" mass="41743">MSAENLSDRVVGVPRLLSFAFVLGAFALGTSENLIAGLVPRLSQEFGVSVSQIGLLVTAYAGTAVIAGPVLALLTARMPLRRLSLIAMVLYTAGTMLAVFAPSYGALMIARIVTGAMHTPVLVAFMLTALRMASPGERGRTVGRITLGLGVATVIGVPVGNALSEKLGWQWAFSLVAALIVITLLIALAVFPDDRKPRGEAGWRSLRVLSKGPVLIGIAITALAGLGAMILLAFAVPFLTSTGIEDRFVAPLLLIYGAACLAGNVVGGRLADRGLHRALMVTLTSTGIALLIAGIVGHSPVGAVVGLSLVGFTYFTTFPPLNTWIATSADGIAPGLALAVNSSAFNIGIAVAGGLGGAVLTAGLEATKLPYLGAGALATGVMISIMLRASQRRSAGMSGPGHSTLTGAQR</sequence>
<feature type="transmembrane region" description="Helical" evidence="6">
    <location>
        <begin position="212"/>
        <end position="236"/>
    </location>
</feature>
<feature type="transmembrane region" description="Helical" evidence="6">
    <location>
        <begin position="248"/>
        <end position="266"/>
    </location>
</feature>
<evidence type="ECO:0000256" key="2">
    <source>
        <dbReference type="ARBA" id="ARBA00022475"/>
    </source>
</evidence>
<keyword evidence="4 6" id="KW-1133">Transmembrane helix</keyword>
<evidence type="ECO:0000313" key="8">
    <source>
        <dbReference type="EMBL" id="QIV86091.1"/>
    </source>
</evidence>
<gene>
    <name evidence="8" type="ORF">D3791_02540</name>
</gene>
<reference evidence="8 9" key="1">
    <citation type="submission" date="2018-09" db="EMBL/GenBank/DDBJ databases">
        <title>Glutamicibacter mishrai S5-52T (LMG 29155T = KCTC 39846T).</title>
        <authorList>
            <person name="Das S.K."/>
        </authorList>
    </citation>
    <scope>NUCLEOTIDE SEQUENCE [LARGE SCALE GENOMIC DNA]</scope>
    <source>
        <strain evidence="8 9">S5-52</strain>
    </source>
</reference>
<dbReference type="Pfam" id="PF07690">
    <property type="entry name" value="MFS_1"/>
    <property type="match status" value="1"/>
</dbReference>
<dbReference type="Gene3D" id="1.20.1250.20">
    <property type="entry name" value="MFS general substrate transporter like domains"/>
    <property type="match status" value="1"/>
</dbReference>
<feature type="transmembrane region" description="Helical" evidence="6">
    <location>
        <begin position="12"/>
        <end position="30"/>
    </location>
</feature>
<feature type="transmembrane region" description="Helical" evidence="6">
    <location>
        <begin position="142"/>
        <end position="163"/>
    </location>
</feature>
<organism evidence="8 9">
    <name type="scientific">Glutamicibacter mishrai</name>
    <dbReference type="NCBI Taxonomy" id="1775880"/>
    <lineage>
        <taxon>Bacteria</taxon>
        <taxon>Bacillati</taxon>
        <taxon>Actinomycetota</taxon>
        <taxon>Actinomycetes</taxon>
        <taxon>Micrococcales</taxon>
        <taxon>Micrococcaceae</taxon>
        <taxon>Glutamicibacter</taxon>
    </lineage>
</organism>